<protein>
    <recommendedName>
        <fullName evidence="4">Secreted protein</fullName>
    </recommendedName>
</protein>
<keyword evidence="1" id="KW-0732">Signal</keyword>
<reference evidence="2" key="1">
    <citation type="submission" date="2022-11" db="EMBL/GenBank/DDBJ databases">
        <title>Genomic repertoires linked with pathogenic potency of arthritogenic Prevotella copri isolated from the gut of rheumatoid arthritis patients.</title>
        <authorList>
            <person name="Nii T."/>
            <person name="Maeda Y."/>
            <person name="Motooka D."/>
            <person name="Naito M."/>
            <person name="Matsumoto Y."/>
            <person name="Ogawa T."/>
            <person name="Oguro-Igashira E."/>
            <person name="Kishikawa T."/>
            <person name="Yamashita M."/>
            <person name="Koizumi S."/>
            <person name="Kurakawa T."/>
            <person name="Okumura R."/>
            <person name="Kayama H."/>
            <person name="Murakami M."/>
            <person name="Sakaguchi T."/>
            <person name="Das B."/>
            <person name="Nakamura S."/>
            <person name="Okada Y."/>
            <person name="Kumanogoh A."/>
            <person name="Takeda K."/>
        </authorList>
    </citation>
    <scope>NUCLEOTIDE SEQUENCE</scope>
    <source>
        <strain evidence="2">H019-1</strain>
    </source>
</reference>
<dbReference type="AlphaFoldDB" id="A0AAW5U0S8"/>
<proteinExistence type="predicted"/>
<dbReference type="RefSeq" id="WP_264952536.1">
    <property type="nucleotide sequence ID" value="NZ_JAPDVE010000031.1"/>
</dbReference>
<feature type="chain" id="PRO_5043958336" description="Secreted protein" evidence="1">
    <location>
        <begin position="20"/>
        <end position="117"/>
    </location>
</feature>
<comment type="caution">
    <text evidence="2">The sequence shown here is derived from an EMBL/GenBank/DDBJ whole genome shotgun (WGS) entry which is preliminary data.</text>
</comment>
<dbReference type="Proteomes" id="UP001209417">
    <property type="component" value="Unassembled WGS sequence"/>
</dbReference>
<evidence type="ECO:0000313" key="2">
    <source>
        <dbReference type="EMBL" id="MCW4131924.1"/>
    </source>
</evidence>
<name>A0AAW5U0S8_9BACT</name>
<sequence length="117" mass="12676">MKKLKYLLSLLTFLVFVLAAGGSDDSSSSNTPQVGEMCKMTHSCFGAVSEDAYDEVIKCCNAKDDVGMAQLVSLGLAAPVNEGEQGKVLELGFLKTQVRFDNGVALYVPTDYVQKWE</sequence>
<evidence type="ECO:0008006" key="4">
    <source>
        <dbReference type="Google" id="ProtNLM"/>
    </source>
</evidence>
<feature type="signal peptide" evidence="1">
    <location>
        <begin position="1"/>
        <end position="19"/>
    </location>
</feature>
<evidence type="ECO:0000313" key="3">
    <source>
        <dbReference type="Proteomes" id="UP001209417"/>
    </source>
</evidence>
<accession>A0AAW5U0S8</accession>
<gene>
    <name evidence="2" type="ORF">ONT19_10090</name>
</gene>
<evidence type="ECO:0000256" key="1">
    <source>
        <dbReference type="SAM" id="SignalP"/>
    </source>
</evidence>
<organism evidence="2 3">
    <name type="scientific">Segatella copri</name>
    <dbReference type="NCBI Taxonomy" id="165179"/>
    <lineage>
        <taxon>Bacteria</taxon>
        <taxon>Pseudomonadati</taxon>
        <taxon>Bacteroidota</taxon>
        <taxon>Bacteroidia</taxon>
        <taxon>Bacteroidales</taxon>
        <taxon>Prevotellaceae</taxon>
        <taxon>Segatella</taxon>
    </lineage>
</organism>
<dbReference type="EMBL" id="JAPDVG010000001">
    <property type="protein sequence ID" value="MCW4131924.1"/>
    <property type="molecule type" value="Genomic_DNA"/>
</dbReference>